<dbReference type="InterPro" id="IPR007529">
    <property type="entry name" value="Znf_HIT"/>
</dbReference>
<comment type="caution">
    <text evidence="7">The sequence shown here is derived from an EMBL/GenBank/DDBJ whole genome shotgun (WGS) entry which is preliminary data.</text>
</comment>
<dbReference type="AlphaFoldDB" id="A0A9P4LVR5"/>
<evidence type="ECO:0000313" key="7">
    <source>
        <dbReference type="EMBL" id="KAF2086237.1"/>
    </source>
</evidence>
<proteinExistence type="predicted"/>
<dbReference type="Proteomes" id="UP000799776">
    <property type="component" value="Unassembled WGS sequence"/>
</dbReference>
<dbReference type="CDD" id="cd21437">
    <property type="entry name" value="zf-HIT_ZNHIT1_like"/>
    <property type="match status" value="1"/>
</dbReference>
<dbReference type="GO" id="GO:0006338">
    <property type="term" value="P:chromatin remodeling"/>
    <property type="evidence" value="ECO:0007669"/>
    <property type="project" value="InterPro"/>
</dbReference>
<dbReference type="OrthoDB" id="74807at2759"/>
<dbReference type="GO" id="GO:0008270">
    <property type="term" value="F:zinc ion binding"/>
    <property type="evidence" value="ECO:0007669"/>
    <property type="project" value="UniProtKB-UniRule"/>
</dbReference>
<evidence type="ECO:0000256" key="1">
    <source>
        <dbReference type="ARBA" id="ARBA00022723"/>
    </source>
</evidence>
<feature type="domain" description="HIT-type" evidence="6">
    <location>
        <begin position="230"/>
        <end position="262"/>
    </location>
</feature>
<protein>
    <recommendedName>
        <fullName evidence="6">HIT-type domain-containing protein</fullName>
    </recommendedName>
</protein>
<evidence type="ECO:0000256" key="2">
    <source>
        <dbReference type="ARBA" id="ARBA00022771"/>
    </source>
</evidence>
<dbReference type="PANTHER" id="PTHR13093">
    <property type="entry name" value="ZINC FINGER HIT DOMAIN CONTAINING PROTEIN 1"/>
    <property type="match status" value="1"/>
</dbReference>
<feature type="compositionally biased region" description="Polar residues" evidence="5">
    <location>
        <begin position="45"/>
        <end position="62"/>
    </location>
</feature>
<organism evidence="7 8">
    <name type="scientific">Saccharata proteae CBS 121410</name>
    <dbReference type="NCBI Taxonomy" id="1314787"/>
    <lineage>
        <taxon>Eukaryota</taxon>
        <taxon>Fungi</taxon>
        <taxon>Dikarya</taxon>
        <taxon>Ascomycota</taxon>
        <taxon>Pezizomycotina</taxon>
        <taxon>Dothideomycetes</taxon>
        <taxon>Dothideomycetes incertae sedis</taxon>
        <taxon>Botryosphaeriales</taxon>
        <taxon>Saccharataceae</taxon>
        <taxon>Saccharata</taxon>
    </lineage>
</organism>
<keyword evidence="8" id="KW-1185">Reference proteome</keyword>
<evidence type="ECO:0000256" key="3">
    <source>
        <dbReference type="ARBA" id="ARBA00022833"/>
    </source>
</evidence>
<dbReference type="EMBL" id="ML978725">
    <property type="protein sequence ID" value="KAF2086237.1"/>
    <property type="molecule type" value="Genomic_DNA"/>
</dbReference>
<keyword evidence="2 4" id="KW-0863">Zinc-finger</keyword>
<dbReference type="GO" id="GO:0005634">
    <property type="term" value="C:nucleus"/>
    <property type="evidence" value="ECO:0007669"/>
    <property type="project" value="UniProtKB-ARBA"/>
</dbReference>
<name>A0A9P4LVR5_9PEZI</name>
<dbReference type="PROSITE" id="PS51083">
    <property type="entry name" value="ZF_HIT"/>
    <property type="match status" value="1"/>
</dbReference>
<keyword evidence="3" id="KW-0862">Zinc</keyword>
<evidence type="ECO:0000256" key="4">
    <source>
        <dbReference type="PROSITE-ProRule" id="PRU00453"/>
    </source>
</evidence>
<dbReference type="Pfam" id="PF04438">
    <property type="entry name" value="zf-HIT"/>
    <property type="match status" value="1"/>
</dbReference>
<evidence type="ECO:0000259" key="6">
    <source>
        <dbReference type="PROSITE" id="PS51083"/>
    </source>
</evidence>
<feature type="compositionally biased region" description="Basic and acidic residues" evidence="5">
    <location>
        <begin position="66"/>
        <end position="76"/>
    </location>
</feature>
<evidence type="ECO:0000313" key="8">
    <source>
        <dbReference type="Proteomes" id="UP000799776"/>
    </source>
</evidence>
<feature type="region of interest" description="Disordered" evidence="5">
    <location>
        <begin position="27"/>
        <end position="94"/>
    </location>
</feature>
<gene>
    <name evidence="7" type="ORF">K490DRAFT_44621</name>
</gene>
<keyword evidence="1" id="KW-0479">Metal-binding</keyword>
<reference evidence="7" key="1">
    <citation type="journal article" date="2020" name="Stud. Mycol.">
        <title>101 Dothideomycetes genomes: a test case for predicting lifestyles and emergence of pathogens.</title>
        <authorList>
            <person name="Haridas S."/>
            <person name="Albert R."/>
            <person name="Binder M."/>
            <person name="Bloem J."/>
            <person name="Labutti K."/>
            <person name="Salamov A."/>
            <person name="Andreopoulos B."/>
            <person name="Baker S."/>
            <person name="Barry K."/>
            <person name="Bills G."/>
            <person name="Bluhm B."/>
            <person name="Cannon C."/>
            <person name="Castanera R."/>
            <person name="Culley D."/>
            <person name="Daum C."/>
            <person name="Ezra D."/>
            <person name="Gonzalez J."/>
            <person name="Henrissat B."/>
            <person name="Kuo A."/>
            <person name="Liang C."/>
            <person name="Lipzen A."/>
            <person name="Lutzoni F."/>
            <person name="Magnuson J."/>
            <person name="Mondo S."/>
            <person name="Nolan M."/>
            <person name="Ohm R."/>
            <person name="Pangilinan J."/>
            <person name="Park H.-J."/>
            <person name="Ramirez L."/>
            <person name="Alfaro M."/>
            <person name="Sun H."/>
            <person name="Tritt A."/>
            <person name="Yoshinaga Y."/>
            <person name="Zwiers L.-H."/>
            <person name="Turgeon B."/>
            <person name="Goodwin S."/>
            <person name="Spatafora J."/>
            <person name="Crous P."/>
            <person name="Grigoriev I."/>
        </authorList>
    </citation>
    <scope>NUCLEOTIDE SEQUENCE</scope>
    <source>
        <strain evidence="7">CBS 121410</strain>
    </source>
</reference>
<dbReference type="InterPro" id="IPR039723">
    <property type="entry name" value="Vps71/ZNHIT1"/>
</dbReference>
<accession>A0A9P4LVR5</accession>
<sequence>MPSIEVLPNTGAAAAPAPGWAYVPDTGYDPSKAPINPAARKRTARNPNAQTASTTTARQETQLLRRIADLDRDNTKDIPVPGESKKRREGQKMTPNVRRILQSGRNFGHWLAEEEAREQLGQQGQRPIRGYAIQAVPDSPATPSTPAPMPKAAIPTPMQGTPAHNEPPSIPDDAMDLDAPMEEDPLLQTNITKTVPSGVIEELLSAPPLSYSAARVAPPPNDGPPKRLFCELCGYWGRYKCQQCGERICGVECKNTHMEMRCLRM</sequence>
<evidence type="ECO:0000256" key="5">
    <source>
        <dbReference type="SAM" id="MobiDB-lite"/>
    </source>
</evidence>